<proteinExistence type="predicted"/>
<comment type="caution">
    <text evidence="2">The sequence shown here is derived from an EMBL/GenBank/DDBJ whole genome shotgun (WGS) entry which is preliminary data.</text>
</comment>
<keyword evidence="1" id="KW-1133">Transmembrane helix</keyword>
<protein>
    <submittedName>
        <fullName evidence="2">Uncharacterized protein</fullName>
    </submittedName>
</protein>
<name>A0A830E6B3_9EURY</name>
<dbReference type="AlphaFoldDB" id="A0A830E6B3"/>
<sequence length="360" mass="36814">MRGPHLGAGIVVASVLLAVVAAGPAAAQTVDPADEAEICPGTSGDSLVVVLPGDTYVRPGGDATLLPGTEAEIALCSDGGVVSTTAWPVDGGINGVTVGESERFSYPVTVEAVEGPTPVEFAPAIGQRGDVATPTVTAAPGNVTTIGVGGSTYRVAVAADNRDRLRRANNSYTETRNGMRTAAADLAENAGRLDPAPDIPDDRRLPQINRTRAVTTNYSTIQSRLFNAAANGDTGAVAALDAYERQHNDALGETRDSLETANRAIERQARSTALGVLGDLLGVALAGAVVGGIGGRVLTDRILSQVEIDRRRSSAVDFRPKHLAVQLGVAVVLVAGAVALVVTQGLLDPLVAVIRAVIGV</sequence>
<evidence type="ECO:0000313" key="2">
    <source>
        <dbReference type="EMBL" id="GGI96674.1"/>
    </source>
</evidence>
<dbReference type="Proteomes" id="UP000653099">
    <property type="component" value="Unassembled WGS sequence"/>
</dbReference>
<feature type="transmembrane region" description="Helical" evidence="1">
    <location>
        <begin position="280"/>
        <end position="303"/>
    </location>
</feature>
<accession>A0A830E6B3</accession>
<organism evidence="2 3">
    <name type="scientific">Halobellus salinus</name>
    <dbReference type="NCBI Taxonomy" id="931585"/>
    <lineage>
        <taxon>Archaea</taxon>
        <taxon>Methanobacteriati</taxon>
        <taxon>Methanobacteriota</taxon>
        <taxon>Stenosarchaea group</taxon>
        <taxon>Halobacteria</taxon>
        <taxon>Halobacteriales</taxon>
        <taxon>Haloferacaceae</taxon>
        <taxon>Halobellus</taxon>
    </lineage>
</organism>
<dbReference type="RefSeq" id="WP_188785642.1">
    <property type="nucleotide sequence ID" value="NZ_BMOC01000001.1"/>
</dbReference>
<reference evidence="2" key="2">
    <citation type="submission" date="2020-09" db="EMBL/GenBank/DDBJ databases">
        <authorList>
            <person name="Sun Q."/>
            <person name="Ohkuma M."/>
        </authorList>
    </citation>
    <scope>NUCLEOTIDE SEQUENCE</scope>
    <source>
        <strain evidence="2">JCM 14359</strain>
    </source>
</reference>
<keyword evidence="1" id="KW-0812">Transmembrane</keyword>
<keyword evidence="3" id="KW-1185">Reference proteome</keyword>
<evidence type="ECO:0000313" key="3">
    <source>
        <dbReference type="Proteomes" id="UP000653099"/>
    </source>
</evidence>
<gene>
    <name evidence="2" type="ORF">GCM10008995_03370</name>
</gene>
<dbReference type="EMBL" id="BMOC01000001">
    <property type="protein sequence ID" value="GGI96674.1"/>
    <property type="molecule type" value="Genomic_DNA"/>
</dbReference>
<keyword evidence="1" id="KW-0472">Membrane</keyword>
<evidence type="ECO:0000256" key="1">
    <source>
        <dbReference type="SAM" id="Phobius"/>
    </source>
</evidence>
<feature type="transmembrane region" description="Helical" evidence="1">
    <location>
        <begin position="323"/>
        <end position="342"/>
    </location>
</feature>
<reference evidence="2" key="1">
    <citation type="journal article" date="2014" name="Int. J. Syst. Evol. Microbiol.">
        <title>Complete genome sequence of Corynebacterium casei LMG S-19264T (=DSM 44701T), isolated from a smear-ripened cheese.</title>
        <authorList>
            <consortium name="US DOE Joint Genome Institute (JGI-PGF)"/>
            <person name="Walter F."/>
            <person name="Albersmeier A."/>
            <person name="Kalinowski J."/>
            <person name="Ruckert C."/>
        </authorList>
    </citation>
    <scope>NUCLEOTIDE SEQUENCE</scope>
    <source>
        <strain evidence="2">JCM 14359</strain>
    </source>
</reference>